<comment type="caution">
    <text evidence="1">The sequence shown here is derived from an EMBL/GenBank/DDBJ whole genome shotgun (WGS) entry which is preliminary data.</text>
</comment>
<dbReference type="RefSeq" id="WP_123087148.1">
    <property type="nucleotide sequence ID" value="NZ_RIBS01000002.1"/>
</dbReference>
<reference evidence="1 2" key="1">
    <citation type="submission" date="2018-11" db="EMBL/GenBank/DDBJ databases">
        <title>Lysobacter cryohumiis sp. nov., isolated from soil in the Tianshan Mountains, Xinjiang, China.</title>
        <authorList>
            <person name="Luo Y."/>
            <person name="Sheng H."/>
        </authorList>
    </citation>
    <scope>NUCLEOTIDE SEQUENCE [LARGE SCALE GENOMIC DNA]</scope>
    <source>
        <strain evidence="1 2">ZS60</strain>
    </source>
</reference>
<name>A0A3M8SXF0_9GAMM</name>
<dbReference type="NCBIfam" id="TIGR02521">
    <property type="entry name" value="type_IV_pilW"/>
    <property type="match status" value="1"/>
</dbReference>
<dbReference type="PANTHER" id="PTHR12558">
    <property type="entry name" value="CELL DIVISION CYCLE 16,23,27"/>
    <property type="match status" value="1"/>
</dbReference>
<dbReference type="InterPro" id="IPR013360">
    <property type="entry name" value="Pilus_4_PilW"/>
</dbReference>
<dbReference type="PANTHER" id="PTHR12558:SF33">
    <property type="entry name" value="BLL7664 PROTEIN"/>
    <property type="match status" value="1"/>
</dbReference>
<dbReference type="SUPFAM" id="SSF48452">
    <property type="entry name" value="TPR-like"/>
    <property type="match status" value="1"/>
</dbReference>
<dbReference type="EMBL" id="RIBS01000002">
    <property type="protein sequence ID" value="RNF85365.1"/>
    <property type="molecule type" value="Genomic_DNA"/>
</dbReference>
<protein>
    <submittedName>
        <fullName evidence="1">Type IV pilus biogenesis/stability protein PilW</fullName>
    </submittedName>
</protein>
<dbReference type="OrthoDB" id="9814042at2"/>
<organism evidence="1 2">
    <name type="scientific">Montanilutibacter psychrotolerans</name>
    <dbReference type="NCBI Taxonomy" id="1327343"/>
    <lineage>
        <taxon>Bacteria</taxon>
        <taxon>Pseudomonadati</taxon>
        <taxon>Pseudomonadota</taxon>
        <taxon>Gammaproteobacteria</taxon>
        <taxon>Lysobacterales</taxon>
        <taxon>Lysobacteraceae</taxon>
        <taxon>Montanilutibacter</taxon>
    </lineage>
</organism>
<sequence>MRRPERPLPGRALTATVLAVVVLCSASCSRPEFLRPSIDSQLSDIYESRVPINGSRRGNSGTLDVQLYNGRQKLAAGDPAGARDLAAKALQINEKSAPAHTLMAVSLDQLGNSAVAGQHYLRAAELDPTRGAMLNNYGTWLCGNGRAAESLDWFDQALQDSSYSTPASALANAGHCATQAGLAERGGRYLRDALSLDPDSPVALAALAESEFRAGRAFEARAFSQRRLAAAPADAQSLLLASQIEEKLGDKDAAASYVQRLRAEFPGAAGSETGDGSKR</sequence>
<gene>
    <name evidence="1" type="primary">pilW</name>
    <name evidence="1" type="ORF">EER27_06270</name>
</gene>
<dbReference type="InterPro" id="IPR011990">
    <property type="entry name" value="TPR-like_helical_dom_sf"/>
</dbReference>
<accession>A0A3M8SXF0</accession>
<keyword evidence="2" id="KW-1185">Reference proteome</keyword>
<proteinExistence type="predicted"/>
<evidence type="ECO:0000313" key="2">
    <source>
        <dbReference type="Proteomes" id="UP000267049"/>
    </source>
</evidence>
<dbReference type="AlphaFoldDB" id="A0A3M8SXF0"/>
<evidence type="ECO:0000313" key="1">
    <source>
        <dbReference type="EMBL" id="RNF85365.1"/>
    </source>
</evidence>
<dbReference type="Gene3D" id="1.25.40.10">
    <property type="entry name" value="Tetratricopeptide repeat domain"/>
    <property type="match status" value="1"/>
</dbReference>
<dbReference type="Proteomes" id="UP000267049">
    <property type="component" value="Unassembled WGS sequence"/>
</dbReference>